<organism evidence="2 3">
    <name type="scientific">Periconia digitata</name>
    <dbReference type="NCBI Taxonomy" id="1303443"/>
    <lineage>
        <taxon>Eukaryota</taxon>
        <taxon>Fungi</taxon>
        <taxon>Dikarya</taxon>
        <taxon>Ascomycota</taxon>
        <taxon>Pezizomycotina</taxon>
        <taxon>Dothideomycetes</taxon>
        <taxon>Pleosporomycetidae</taxon>
        <taxon>Pleosporales</taxon>
        <taxon>Massarineae</taxon>
        <taxon>Periconiaceae</taxon>
        <taxon>Periconia</taxon>
    </lineage>
</organism>
<evidence type="ECO:0000313" key="3">
    <source>
        <dbReference type="Proteomes" id="UP001152607"/>
    </source>
</evidence>
<protein>
    <submittedName>
        <fullName evidence="2">Uncharacterized protein</fullName>
    </submittedName>
</protein>
<comment type="caution">
    <text evidence="2">The sequence shown here is derived from an EMBL/GenBank/DDBJ whole genome shotgun (WGS) entry which is preliminary data.</text>
</comment>
<dbReference type="Proteomes" id="UP001152607">
    <property type="component" value="Unassembled WGS sequence"/>
</dbReference>
<reference evidence="2" key="1">
    <citation type="submission" date="2023-01" db="EMBL/GenBank/DDBJ databases">
        <authorList>
            <person name="Van Ghelder C."/>
            <person name="Rancurel C."/>
        </authorList>
    </citation>
    <scope>NUCLEOTIDE SEQUENCE</scope>
    <source>
        <strain evidence="2">CNCM I-4278</strain>
    </source>
</reference>
<dbReference type="EMBL" id="CAOQHR010000002">
    <property type="protein sequence ID" value="CAI6291225.1"/>
    <property type="molecule type" value="Genomic_DNA"/>
</dbReference>
<accession>A0A9W4U6S8</accession>
<keyword evidence="3" id="KW-1185">Reference proteome</keyword>
<proteinExistence type="predicted"/>
<evidence type="ECO:0000313" key="2">
    <source>
        <dbReference type="EMBL" id="CAI6291225.1"/>
    </source>
</evidence>
<name>A0A9W4U6S8_9PLEO</name>
<sequence>MRLTTVTLHYHLINHYPARFIPDMARKILTSELIRMMEKEGKKIGVSVVTKTDTWYRPLTPAGSVLESFFEAVKTESLPADTTNIFLLLNMKIRQTNYHTSLQLSTTSLAIILEPNTSTDENRPLQTLPRPNPAGTSPHTTSLSPRSHLRVILRKMDQRGRPETPHLLDCYLLIDGCRNVTNANRKNQESGRYTAEISHGPAHKSGTSRKFDGIAIGHEIRRCKILVLDYYMRH</sequence>
<feature type="compositionally biased region" description="Polar residues" evidence="1">
    <location>
        <begin position="134"/>
        <end position="145"/>
    </location>
</feature>
<evidence type="ECO:0000256" key="1">
    <source>
        <dbReference type="SAM" id="MobiDB-lite"/>
    </source>
</evidence>
<gene>
    <name evidence="2" type="ORF">PDIGIT_LOCUS2464</name>
</gene>
<feature type="region of interest" description="Disordered" evidence="1">
    <location>
        <begin position="117"/>
        <end position="145"/>
    </location>
</feature>
<dbReference type="AlphaFoldDB" id="A0A9W4U6S8"/>